<dbReference type="Gene3D" id="3.40.50.1820">
    <property type="entry name" value="alpha/beta hydrolase"/>
    <property type="match status" value="1"/>
</dbReference>
<dbReference type="Proteomes" id="UP000298381">
    <property type="component" value="Unassembled WGS sequence"/>
</dbReference>
<dbReference type="InterPro" id="IPR022742">
    <property type="entry name" value="Hydrolase_4"/>
</dbReference>
<dbReference type="InterPro" id="IPR051044">
    <property type="entry name" value="MAG_DAG_Lipase"/>
</dbReference>
<reference evidence="2 3" key="1">
    <citation type="submission" date="2019-03" db="EMBL/GenBank/DDBJ databases">
        <title>Draft genome sequence data and analysis of a Fermenting Bacterium, Soehngenia longevitae strain 1933PT, isolated from petroleum reservoir in Azerbaijan.</title>
        <authorList>
            <person name="Grouzdev D.S."/>
            <person name="Bidzhieva S.K."/>
            <person name="Sokolova D.S."/>
            <person name="Tourova T.P."/>
            <person name="Poltaraus A.B."/>
            <person name="Nazina T.N."/>
        </authorList>
    </citation>
    <scope>NUCLEOTIDE SEQUENCE [LARGE SCALE GENOMIC DNA]</scope>
    <source>
        <strain evidence="2 3">1933P</strain>
    </source>
</reference>
<name>A0A4Z0D3B9_9FIRM</name>
<keyword evidence="2" id="KW-0378">Hydrolase</keyword>
<organism evidence="2 3">
    <name type="scientific">Soehngenia longivitae</name>
    <dbReference type="NCBI Taxonomy" id="2562294"/>
    <lineage>
        <taxon>Bacteria</taxon>
        <taxon>Bacillati</taxon>
        <taxon>Bacillota</taxon>
        <taxon>Tissierellia</taxon>
        <taxon>Tissierellales</taxon>
        <taxon>Tissierellaceae</taxon>
        <taxon>Soehngenia</taxon>
    </lineage>
</organism>
<gene>
    <name evidence="2" type="ORF">E4100_08710</name>
</gene>
<dbReference type="GO" id="GO:0016787">
    <property type="term" value="F:hydrolase activity"/>
    <property type="evidence" value="ECO:0007669"/>
    <property type="project" value="UniProtKB-KW"/>
</dbReference>
<dbReference type="SUPFAM" id="SSF53474">
    <property type="entry name" value="alpha/beta-Hydrolases"/>
    <property type="match status" value="1"/>
</dbReference>
<dbReference type="EMBL" id="SRIB01000015">
    <property type="protein sequence ID" value="TFZ39216.1"/>
    <property type="molecule type" value="Genomic_DNA"/>
</dbReference>
<evidence type="ECO:0000313" key="2">
    <source>
        <dbReference type="EMBL" id="TFZ39216.1"/>
    </source>
</evidence>
<evidence type="ECO:0000313" key="3">
    <source>
        <dbReference type="Proteomes" id="UP000298381"/>
    </source>
</evidence>
<dbReference type="AlphaFoldDB" id="A0A4Z0D3B9"/>
<dbReference type="InterPro" id="IPR029058">
    <property type="entry name" value="AB_hydrolase_fold"/>
</dbReference>
<dbReference type="Pfam" id="PF12146">
    <property type="entry name" value="Hydrolase_4"/>
    <property type="match status" value="1"/>
</dbReference>
<dbReference type="PANTHER" id="PTHR11614">
    <property type="entry name" value="PHOSPHOLIPASE-RELATED"/>
    <property type="match status" value="1"/>
</dbReference>
<sequence>MATITLKEFFMKKIDLNFKNRYGFNLAGTLDLPDNKSPDSFGIFAHCFSCSKQYKLIVNVDNELTKDSFGVFRFDFTGLGESEGDFSATNFTTNVTDLLDAISFIESEYGKVDFLLGHSMGAVAAIRASLEINSLRALVTFGAPYSFENLVKLLEKYKDDFNISNEALISIGGRDLLVQKPLIEDISSQNIPSFIEKISVPYMIVHSPTDEMVPYMDALEIFNHVKSSKSFLSVDNANHIFTNNDDSIFAGRVIKEWLKRYIKNT</sequence>
<keyword evidence="3" id="KW-1185">Reference proteome</keyword>
<dbReference type="OrthoDB" id="9780269at2"/>
<proteinExistence type="predicted"/>
<feature type="domain" description="Serine aminopeptidase S33" evidence="1">
    <location>
        <begin position="59"/>
        <end position="149"/>
    </location>
</feature>
<evidence type="ECO:0000259" key="1">
    <source>
        <dbReference type="Pfam" id="PF12146"/>
    </source>
</evidence>
<accession>A0A4Z0D3B9</accession>
<comment type="caution">
    <text evidence="2">The sequence shown here is derived from an EMBL/GenBank/DDBJ whole genome shotgun (WGS) entry which is preliminary data.</text>
</comment>
<protein>
    <submittedName>
        <fullName evidence="2">Alpha/beta hydrolase</fullName>
    </submittedName>
</protein>